<sequence length="180" mass="20005">MKKGMFFALIVFVILSISGCGASQGPSIKSALKIDVYGLVTVDYDMPSDQMIAAGNYDSHFNISASDIKNFTVTNSGKIEVLFQLVNFNDHPIESADVLTELDALGLRPATLQEMLAFGAKLPEIQRQFPIIALGSVYKQASSGYSYVPCLDGDTDRRVLHMEKYLNVWYIYYRFLAVPK</sequence>
<protein>
    <submittedName>
        <fullName evidence="2">Uncharacterized protein</fullName>
    </submittedName>
</protein>
<accession>A0A2M6W6Z1</accession>
<dbReference type="AlphaFoldDB" id="A0A2M6W6Z1"/>
<feature type="chain" id="PRO_5014766583" evidence="1">
    <location>
        <begin position="23"/>
        <end position="180"/>
    </location>
</feature>
<dbReference type="PROSITE" id="PS51257">
    <property type="entry name" value="PROKAR_LIPOPROTEIN"/>
    <property type="match status" value="1"/>
</dbReference>
<comment type="caution">
    <text evidence="2">The sequence shown here is derived from an EMBL/GenBank/DDBJ whole genome shotgun (WGS) entry which is preliminary data.</text>
</comment>
<reference evidence="3" key="1">
    <citation type="submission" date="2017-09" db="EMBL/GenBank/DDBJ databases">
        <title>Depth-based differentiation of microbial function through sediment-hosted aquifers and enrichment of novel symbionts in the deep terrestrial subsurface.</title>
        <authorList>
            <person name="Probst A.J."/>
            <person name="Ladd B."/>
            <person name="Jarett J.K."/>
            <person name="Geller-Mcgrath D.E."/>
            <person name="Sieber C.M.K."/>
            <person name="Emerson J.B."/>
            <person name="Anantharaman K."/>
            <person name="Thomas B.C."/>
            <person name="Malmstrom R."/>
            <person name="Stieglmeier M."/>
            <person name="Klingl A."/>
            <person name="Woyke T."/>
            <person name="Ryan C.M."/>
            <person name="Banfield J.F."/>
        </authorList>
    </citation>
    <scope>NUCLEOTIDE SEQUENCE [LARGE SCALE GENOMIC DNA]</scope>
</reference>
<evidence type="ECO:0000313" key="2">
    <source>
        <dbReference type="EMBL" id="PIT88543.1"/>
    </source>
</evidence>
<keyword evidence="1" id="KW-0732">Signal</keyword>
<feature type="signal peptide" evidence="1">
    <location>
        <begin position="1"/>
        <end position="22"/>
    </location>
</feature>
<dbReference type="EMBL" id="PFBV01000003">
    <property type="protein sequence ID" value="PIT88543.1"/>
    <property type="molecule type" value="Genomic_DNA"/>
</dbReference>
<proteinExistence type="predicted"/>
<organism evidence="2 3">
    <name type="scientific">Candidatus Magasanikbacteria bacterium CG10_big_fil_rev_8_21_14_0_10_36_32</name>
    <dbReference type="NCBI Taxonomy" id="1974646"/>
    <lineage>
        <taxon>Bacteria</taxon>
        <taxon>Candidatus Magasanikiibacteriota</taxon>
    </lineage>
</organism>
<evidence type="ECO:0000313" key="3">
    <source>
        <dbReference type="Proteomes" id="UP000231426"/>
    </source>
</evidence>
<name>A0A2M6W6Z1_9BACT</name>
<dbReference type="Proteomes" id="UP000231426">
    <property type="component" value="Unassembled WGS sequence"/>
</dbReference>
<gene>
    <name evidence="2" type="ORF">COU29_02065</name>
</gene>
<evidence type="ECO:0000256" key="1">
    <source>
        <dbReference type="SAM" id="SignalP"/>
    </source>
</evidence>